<dbReference type="AlphaFoldDB" id="A0A1E7F9P4"/>
<name>A0A1E7F9P4_9STRA</name>
<reference evidence="1 2" key="1">
    <citation type="submission" date="2016-09" db="EMBL/GenBank/DDBJ databases">
        <title>Extensive genetic diversity and differential bi-allelic expression allows diatom success in the polar Southern Ocean.</title>
        <authorList>
            <consortium name="DOE Joint Genome Institute"/>
            <person name="Mock T."/>
            <person name="Otillar R.P."/>
            <person name="Strauss J."/>
            <person name="Dupont C."/>
            <person name="Frickenhaus S."/>
            <person name="Maumus F."/>
            <person name="Mcmullan M."/>
            <person name="Sanges R."/>
            <person name="Schmutz J."/>
            <person name="Toseland A."/>
            <person name="Valas R."/>
            <person name="Veluchamy A."/>
            <person name="Ward B.J."/>
            <person name="Allen A."/>
            <person name="Barry K."/>
            <person name="Falciatore A."/>
            <person name="Ferrante M."/>
            <person name="Fortunato A.E."/>
            <person name="Gloeckner G."/>
            <person name="Gruber A."/>
            <person name="Hipkin R."/>
            <person name="Janech M."/>
            <person name="Kroth P."/>
            <person name="Leese F."/>
            <person name="Lindquist E."/>
            <person name="Lyon B.R."/>
            <person name="Martin J."/>
            <person name="Mayer C."/>
            <person name="Parker M."/>
            <person name="Quesneville H."/>
            <person name="Raymond J."/>
            <person name="Uhlig C."/>
            <person name="Valentin K.U."/>
            <person name="Worden A.Z."/>
            <person name="Armbrust E.V."/>
            <person name="Bowler C."/>
            <person name="Green B."/>
            <person name="Moulton V."/>
            <person name="Van Oosterhout C."/>
            <person name="Grigoriev I."/>
        </authorList>
    </citation>
    <scope>NUCLEOTIDE SEQUENCE [LARGE SCALE GENOMIC DNA]</scope>
    <source>
        <strain evidence="1 2">CCMP1102</strain>
    </source>
</reference>
<proteinExistence type="predicted"/>
<dbReference type="OrthoDB" id="549243at2759"/>
<organism evidence="1 2">
    <name type="scientific">Fragilariopsis cylindrus CCMP1102</name>
    <dbReference type="NCBI Taxonomy" id="635003"/>
    <lineage>
        <taxon>Eukaryota</taxon>
        <taxon>Sar</taxon>
        <taxon>Stramenopiles</taxon>
        <taxon>Ochrophyta</taxon>
        <taxon>Bacillariophyta</taxon>
        <taxon>Bacillariophyceae</taxon>
        <taxon>Bacillariophycidae</taxon>
        <taxon>Bacillariales</taxon>
        <taxon>Bacillariaceae</taxon>
        <taxon>Fragilariopsis</taxon>
    </lineage>
</organism>
<dbReference type="Proteomes" id="UP000095751">
    <property type="component" value="Unassembled WGS sequence"/>
</dbReference>
<accession>A0A1E7F9P4</accession>
<keyword evidence="2" id="KW-1185">Reference proteome</keyword>
<evidence type="ECO:0008006" key="3">
    <source>
        <dbReference type="Google" id="ProtNLM"/>
    </source>
</evidence>
<gene>
    <name evidence="1" type="ORF">FRACYDRAFT_241447</name>
</gene>
<sequence length="328" mass="38119">MATFNRFMDLPDLARLHILNYVGDNNKQDELINLTVISKAVNKDCQQAGIEWTIIPLFVLSPIQNIKNGGSINKFFQNLNQYQQHDENTYNKLQSYHLFRVNNIDKFDSCPFRYSNMREFVESIIENDFRMEGIRSLNISLPQSTATTTTTMAPTNDSSLPRALLCIMPNLLEIDFSNTSMGANILRNFQAGSCPRLEKVTWNNIDRISKFKMTGFHMGYITNLIEIRMDNSNFIYYNFVMSYLDSHPETFIFHKCGSKVLERVSIQNAKYYPVYYNIDDQPKVIPQNALIKFVRNAAPSTLKWFRSDLTQENIDMLHNERPDIELVN</sequence>
<dbReference type="KEGG" id="fcy:FRACYDRAFT_241447"/>
<protein>
    <recommendedName>
        <fullName evidence="3">F-box domain-containing protein</fullName>
    </recommendedName>
</protein>
<evidence type="ECO:0000313" key="1">
    <source>
        <dbReference type="EMBL" id="OEU14892.1"/>
    </source>
</evidence>
<dbReference type="InParanoid" id="A0A1E7F9P4"/>
<evidence type="ECO:0000313" key="2">
    <source>
        <dbReference type="Proteomes" id="UP000095751"/>
    </source>
</evidence>
<dbReference type="EMBL" id="KV784360">
    <property type="protein sequence ID" value="OEU14892.1"/>
    <property type="molecule type" value="Genomic_DNA"/>
</dbReference>